<proteinExistence type="predicted"/>
<sequence>MQPRLDQNATAMEARLAGATATGRSADGLVTIVVGGLGDVRAVRVEPRALDLEDVTALEAAFAEALRSAFEAGRRLVLDTMMAAALERASAT</sequence>
<dbReference type="EMBL" id="CP130472">
    <property type="protein sequence ID" value="WLS43449.1"/>
    <property type="molecule type" value="Genomic_DNA"/>
</dbReference>
<dbReference type="InterPro" id="IPR036894">
    <property type="entry name" value="YbaB-like_sf"/>
</dbReference>
<dbReference type="GO" id="GO:0003677">
    <property type="term" value="F:DNA binding"/>
    <property type="evidence" value="ECO:0007669"/>
    <property type="project" value="InterPro"/>
</dbReference>
<dbReference type="Pfam" id="PF02575">
    <property type="entry name" value="YbaB_DNA_bd"/>
    <property type="match status" value="1"/>
</dbReference>
<reference evidence="1 2" key="1">
    <citation type="submission" date="2023-07" db="EMBL/GenBank/DDBJ databases">
        <title>Micromonospora profundi TRM 95458 converts glycerol to a new osmotic compound.</title>
        <authorList>
            <person name="Lu D."/>
        </authorList>
    </citation>
    <scope>NUCLEOTIDE SEQUENCE [LARGE SCALE GENOMIC DNA]</scope>
    <source>
        <strain evidence="1 2">TRM95458</strain>
    </source>
</reference>
<name>A0AAJ6HT50_9ACTN</name>
<gene>
    <name evidence="1" type="ORF">Q3V37_18780</name>
</gene>
<dbReference type="KEGG" id="mprn:Q3V37_18780"/>
<organism evidence="1 2">
    <name type="scientific">Micromonospora profundi</name>
    <dbReference type="NCBI Taxonomy" id="1420889"/>
    <lineage>
        <taxon>Bacteria</taxon>
        <taxon>Bacillati</taxon>
        <taxon>Actinomycetota</taxon>
        <taxon>Actinomycetes</taxon>
        <taxon>Micromonosporales</taxon>
        <taxon>Micromonosporaceae</taxon>
        <taxon>Micromonospora</taxon>
    </lineage>
</organism>
<dbReference type="RefSeq" id="WP_053656492.1">
    <property type="nucleotide sequence ID" value="NZ_CP130472.1"/>
</dbReference>
<keyword evidence="2" id="KW-1185">Reference proteome</keyword>
<evidence type="ECO:0000313" key="2">
    <source>
        <dbReference type="Proteomes" id="UP001235874"/>
    </source>
</evidence>
<dbReference type="InterPro" id="IPR004401">
    <property type="entry name" value="YbaB/EbfC"/>
</dbReference>
<protein>
    <submittedName>
        <fullName evidence="1">YbaB/EbfC family nucleoid-associated protein</fullName>
    </submittedName>
</protein>
<dbReference type="Gene3D" id="3.30.1310.10">
    <property type="entry name" value="Nucleoid-associated protein YbaB-like domain"/>
    <property type="match status" value="1"/>
</dbReference>
<dbReference type="AlphaFoldDB" id="A0AAJ6HT50"/>
<dbReference type="Proteomes" id="UP001235874">
    <property type="component" value="Chromosome"/>
</dbReference>
<evidence type="ECO:0000313" key="1">
    <source>
        <dbReference type="EMBL" id="WLS43449.1"/>
    </source>
</evidence>
<dbReference type="SUPFAM" id="SSF82607">
    <property type="entry name" value="YbaB-like"/>
    <property type="match status" value="1"/>
</dbReference>
<accession>A0AAJ6HT50</accession>